<proteinExistence type="predicted"/>
<evidence type="ECO:0000313" key="2">
    <source>
        <dbReference type="Proteomes" id="UP000621799"/>
    </source>
</evidence>
<protein>
    <submittedName>
        <fullName evidence="1">Uncharacterized protein</fullName>
    </submittedName>
</protein>
<dbReference type="AlphaFoldDB" id="A0A928VW31"/>
<dbReference type="Proteomes" id="UP000621799">
    <property type="component" value="Unassembled WGS sequence"/>
</dbReference>
<organism evidence="1 2">
    <name type="scientific">Zarconia navalis LEGE 11467</name>
    <dbReference type="NCBI Taxonomy" id="1828826"/>
    <lineage>
        <taxon>Bacteria</taxon>
        <taxon>Bacillati</taxon>
        <taxon>Cyanobacteriota</taxon>
        <taxon>Cyanophyceae</taxon>
        <taxon>Oscillatoriophycideae</taxon>
        <taxon>Oscillatoriales</taxon>
        <taxon>Oscillatoriales incertae sedis</taxon>
        <taxon>Zarconia</taxon>
        <taxon>Zarconia navalis</taxon>
    </lineage>
</organism>
<dbReference type="EMBL" id="JADEXN010000033">
    <property type="protein sequence ID" value="MBE9039797.1"/>
    <property type="molecule type" value="Genomic_DNA"/>
</dbReference>
<sequence length="47" mass="5146">MAIASLNSPSIVLLLKYRERCLPSLMAIYLDPENLATQTAIGKAEIL</sequence>
<accession>A0A928VW31</accession>
<gene>
    <name evidence="1" type="ORF">IQ235_03190</name>
</gene>
<comment type="caution">
    <text evidence="1">The sequence shown here is derived from an EMBL/GenBank/DDBJ whole genome shotgun (WGS) entry which is preliminary data.</text>
</comment>
<name>A0A928VW31_9CYAN</name>
<evidence type="ECO:0000313" key="1">
    <source>
        <dbReference type="EMBL" id="MBE9039797.1"/>
    </source>
</evidence>
<keyword evidence="2" id="KW-1185">Reference proteome</keyword>
<reference evidence="1" key="1">
    <citation type="submission" date="2020-10" db="EMBL/GenBank/DDBJ databases">
        <authorList>
            <person name="Castelo-Branco R."/>
            <person name="Eusebio N."/>
            <person name="Adriana R."/>
            <person name="Vieira A."/>
            <person name="Brugerolle De Fraissinette N."/>
            <person name="Rezende De Castro R."/>
            <person name="Schneider M.P."/>
            <person name="Vasconcelos V."/>
            <person name="Leao P.N."/>
        </authorList>
    </citation>
    <scope>NUCLEOTIDE SEQUENCE</scope>
    <source>
        <strain evidence="1">LEGE 11467</strain>
    </source>
</reference>